<keyword evidence="9" id="KW-1185">Reference proteome</keyword>
<keyword evidence="2" id="KW-0378">Hydrolase</keyword>
<evidence type="ECO:0000256" key="3">
    <source>
        <dbReference type="SAM" id="SignalP"/>
    </source>
</evidence>
<dbReference type="InterPro" id="IPR000322">
    <property type="entry name" value="Glyco_hydro_31_TIM"/>
</dbReference>
<evidence type="ECO:0000259" key="6">
    <source>
        <dbReference type="Pfam" id="PF17137"/>
    </source>
</evidence>
<evidence type="ECO:0000256" key="1">
    <source>
        <dbReference type="ARBA" id="ARBA00007806"/>
    </source>
</evidence>
<feature type="domain" description="DUF5110" evidence="6">
    <location>
        <begin position="679"/>
        <end position="749"/>
    </location>
</feature>
<sequence length="793" mass="88639">MLKRLNLIRTAVMGIFGTVAVWLNAAPTGTMTTVTPDGNCVVVRALSDNIIRVTNAPRGVKPSHTQAASMKAEKFNGKIVKNGSQIVMTLPSGLEVSLNTASGATSFTGGKERLLYDSGVRTTASDGRKSMSLVPAKGGSFYGAGERGHSFNIEGDTLVMYNRQNYGYGEGDPRINQMNICIPLFVSNQGYGVLFDDYAAAELVMSDPITYTTEAEAPISYYFIYGADNLASVTREYTRLTGRQELPPFWSLGYITSKYGYHNESETRGVIDTLKNAGYSVDGVVLDLYWYGKETDMGRLEWNKEQWPDHRKMLADLKAQGVNTVLISQPYINKIGAIDNYNQLAEKGMLTHDAQGKINDVTTWVGEAGMFDVANPDTRRWLRERYRTLTDEGVGGWWGDLGEPEVHPETIVHANGEKARQYHNVYGNVWSSIIYDLYKDEYPDTRLMTLMRGGTTGLQRYSVFPWSTDVSRSWAGLQPQIKIMLNSGLSGLAYMSHDVGGFAIDKENPIDPELYVRWLQLGTFSPILRTHAQEFAEPYHYPEYADELLDLVKTRYRWLPYNYTLAYENASQGYPMVRPLNFDTHGATPYDSITDEYMWGSEVLVAPVLQQGARKRDIVVPDGTWIDYNNPDVTYHGPSKISYDAPLNVLPMLIRAGAFIPQADYEMDNTGDYDASRYTVLYYPRSNVTSDYVMFEDDRKSTSSLDNGEYALITFRGAASKSSITVDIDMSGDYPGMPTEKTITLVLPGIKSSNIKSVTENGRVRTITESADKYFTLTVTLTRNEPLKIVLSL</sequence>
<keyword evidence="3" id="KW-0732">Signal</keyword>
<proteinExistence type="inferred from homology"/>
<dbReference type="RefSeq" id="WP_136411017.1">
    <property type="nucleotide sequence ID" value="NZ_CP039393.1"/>
</dbReference>
<dbReference type="OrthoDB" id="176168at2"/>
<comment type="similarity">
    <text evidence="1 2">Belongs to the glycosyl hydrolase 31 family.</text>
</comment>
<dbReference type="InterPro" id="IPR048395">
    <property type="entry name" value="Glyco_hydro_31_C"/>
</dbReference>
<dbReference type="GO" id="GO:0005975">
    <property type="term" value="P:carbohydrate metabolic process"/>
    <property type="evidence" value="ECO:0007669"/>
    <property type="project" value="InterPro"/>
</dbReference>
<dbReference type="KEGG" id="mgod:E7746_12515"/>
<evidence type="ECO:0000259" key="4">
    <source>
        <dbReference type="Pfam" id="PF01055"/>
    </source>
</evidence>
<feature type="signal peptide" evidence="3">
    <location>
        <begin position="1"/>
        <end position="25"/>
    </location>
</feature>
<dbReference type="Pfam" id="PF21365">
    <property type="entry name" value="Glyco_hydro_31_3rd"/>
    <property type="match status" value="1"/>
</dbReference>
<evidence type="ECO:0000313" key="8">
    <source>
        <dbReference type="EMBL" id="QCD36642.1"/>
    </source>
</evidence>
<dbReference type="Gene3D" id="2.60.40.1180">
    <property type="entry name" value="Golgi alpha-mannosidase II"/>
    <property type="match status" value="2"/>
</dbReference>
<dbReference type="Pfam" id="PF17137">
    <property type="entry name" value="DUF5110"/>
    <property type="match status" value="1"/>
</dbReference>
<evidence type="ECO:0000259" key="7">
    <source>
        <dbReference type="Pfam" id="PF21365"/>
    </source>
</evidence>
<dbReference type="InterPro" id="IPR013780">
    <property type="entry name" value="Glyco_hydro_b"/>
</dbReference>
<protein>
    <submittedName>
        <fullName evidence="8">DUF5110 domain-containing protein</fullName>
    </submittedName>
</protein>
<dbReference type="GO" id="GO:0004553">
    <property type="term" value="F:hydrolase activity, hydrolyzing O-glycosyl compounds"/>
    <property type="evidence" value="ECO:0007669"/>
    <property type="project" value="InterPro"/>
</dbReference>
<dbReference type="GO" id="GO:0030246">
    <property type="term" value="F:carbohydrate binding"/>
    <property type="evidence" value="ECO:0007669"/>
    <property type="project" value="InterPro"/>
</dbReference>
<dbReference type="SUPFAM" id="SSF51011">
    <property type="entry name" value="Glycosyl hydrolase domain"/>
    <property type="match status" value="1"/>
</dbReference>
<dbReference type="Gene3D" id="3.20.20.80">
    <property type="entry name" value="Glycosidases"/>
    <property type="match status" value="1"/>
</dbReference>
<feature type="chain" id="PRO_5020944824" evidence="3">
    <location>
        <begin position="26"/>
        <end position="793"/>
    </location>
</feature>
<evidence type="ECO:0000256" key="2">
    <source>
        <dbReference type="RuleBase" id="RU361185"/>
    </source>
</evidence>
<dbReference type="Pfam" id="PF01055">
    <property type="entry name" value="Glyco_hydro_31_2nd"/>
    <property type="match status" value="1"/>
</dbReference>
<dbReference type="SUPFAM" id="SSF74650">
    <property type="entry name" value="Galactose mutarotase-like"/>
    <property type="match status" value="1"/>
</dbReference>
<reference evidence="8 9" key="1">
    <citation type="submission" date="2019-02" db="EMBL/GenBank/DDBJ databases">
        <title>Isolation and identification of novel species under the genus Muribaculum.</title>
        <authorList>
            <person name="Miyake S."/>
            <person name="Ding Y."/>
            <person name="Low A."/>
            <person name="Soh M."/>
            <person name="Seedorf H."/>
        </authorList>
    </citation>
    <scope>NUCLEOTIDE SEQUENCE [LARGE SCALE GENOMIC DNA]</scope>
    <source>
        <strain evidence="8 9">TLL-A4</strain>
    </source>
</reference>
<organism evidence="8 9">
    <name type="scientific">Muribaculum gordoncarteri</name>
    <dbReference type="NCBI Taxonomy" id="2530390"/>
    <lineage>
        <taxon>Bacteria</taxon>
        <taxon>Pseudomonadati</taxon>
        <taxon>Bacteroidota</taxon>
        <taxon>Bacteroidia</taxon>
        <taxon>Bacteroidales</taxon>
        <taxon>Muribaculaceae</taxon>
        <taxon>Muribaculum</taxon>
    </lineage>
</organism>
<gene>
    <name evidence="8" type="ORF">E7746_12515</name>
</gene>
<dbReference type="InterPro" id="IPR017853">
    <property type="entry name" value="GH"/>
</dbReference>
<dbReference type="Pfam" id="PF13802">
    <property type="entry name" value="Gal_mutarotas_2"/>
    <property type="match status" value="1"/>
</dbReference>
<feature type="domain" description="Glycoside hydrolase family 31 N-terminal" evidence="5">
    <location>
        <begin position="42"/>
        <end position="199"/>
    </location>
</feature>
<dbReference type="PANTHER" id="PTHR43863:SF2">
    <property type="entry name" value="MALTASE-GLUCOAMYLASE"/>
    <property type="match status" value="1"/>
</dbReference>
<evidence type="ECO:0000259" key="5">
    <source>
        <dbReference type="Pfam" id="PF13802"/>
    </source>
</evidence>
<keyword evidence="2" id="KW-0326">Glycosidase</keyword>
<feature type="domain" description="Glycosyl hydrolase family 31 C-terminal" evidence="7">
    <location>
        <begin position="573"/>
        <end position="660"/>
    </location>
</feature>
<dbReference type="AlphaFoldDB" id="A0A4P7VQR5"/>
<dbReference type="SUPFAM" id="SSF51445">
    <property type="entry name" value="(Trans)glycosidases"/>
    <property type="match status" value="1"/>
</dbReference>
<dbReference type="PANTHER" id="PTHR43863">
    <property type="entry name" value="HYDROLASE, PUTATIVE (AFU_ORTHOLOGUE AFUA_1G03140)-RELATED"/>
    <property type="match status" value="1"/>
</dbReference>
<dbReference type="Proteomes" id="UP000297031">
    <property type="component" value="Chromosome"/>
</dbReference>
<dbReference type="CDD" id="cd14752">
    <property type="entry name" value="GH31_N"/>
    <property type="match status" value="1"/>
</dbReference>
<feature type="domain" description="Glycoside hydrolase family 31 TIM barrel" evidence="4">
    <location>
        <begin position="245"/>
        <end position="565"/>
    </location>
</feature>
<dbReference type="Gene3D" id="2.60.40.1760">
    <property type="entry name" value="glycosyl hydrolase (family 31)"/>
    <property type="match status" value="1"/>
</dbReference>
<dbReference type="InterPro" id="IPR025887">
    <property type="entry name" value="Glyco_hydro_31_N_dom"/>
</dbReference>
<accession>A0A4P7VQR5</accession>
<dbReference type="InterPro" id="IPR051816">
    <property type="entry name" value="Glycosyl_Hydrolase_31"/>
</dbReference>
<dbReference type="InterPro" id="IPR011013">
    <property type="entry name" value="Gal_mutarotase_sf_dom"/>
</dbReference>
<dbReference type="EMBL" id="CP039393">
    <property type="protein sequence ID" value="QCD36642.1"/>
    <property type="molecule type" value="Genomic_DNA"/>
</dbReference>
<dbReference type="InterPro" id="IPR033403">
    <property type="entry name" value="DUF5110"/>
</dbReference>
<name>A0A4P7VQR5_9BACT</name>
<evidence type="ECO:0000313" key="9">
    <source>
        <dbReference type="Proteomes" id="UP000297031"/>
    </source>
</evidence>